<keyword evidence="1" id="KW-0472">Membrane</keyword>
<reference evidence="2 3" key="1">
    <citation type="journal article" date="2011" name="Stand. Genomic Sci.">
        <title>Non-contiguous finished genome sequence of Bacteroides coprosuis type strain (PC139).</title>
        <authorList>
            <person name="Land M."/>
            <person name="Held B."/>
            <person name="Gronow S."/>
            <person name="Abt B."/>
            <person name="Lucas S."/>
            <person name="Del Rio T.G."/>
            <person name="Nolan M."/>
            <person name="Tice H."/>
            <person name="Cheng J.F."/>
            <person name="Pitluck S."/>
            <person name="Liolios K."/>
            <person name="Pagani I."/>
            <person name="Ivanova N."/>
            <person name="Mavromatis K."/>
            <person name="Mikhailova N."/>
            <person name="Pati A."/>
            <person name="Tapia R."/>
            <person name="Han C."/>
            <person name="Goodwin L."/>
            <person name="Chen A."/>
            <person name="Palaniappan K."/>
            <person name="Hauser L."/>
            <person name="Brambilla E.M."/>
            <person name="Rohde M."/>
            <person name="Goker M."/>
            <person name="Detter J.C."/>
            <person name="Woyke T."/>
            <person name="Bristow J."/>
            <person name="Eisen J.A."/>
            <person name="Markowitz V."/>
            <person name="Hugenholtz P."/>
            <person name="Kyrpides N.C."/>
            <person name="Klenk H.P."/>
            <person name="Lapidus A."/>
        </authorList>
    </citation>
    <scope>NUCLEOTIDE SEQUENCE [LARGE SCALE GENOMIC DNA]</scope>
    <source>
        <strain evidence="2 3">DSM 18011</strain>
    </source>
</reference>
<gene>
    <name evidence="2" type="ORF">Bcop_1707</name>
</gene>
<dbReference type="EMBL" id="CM001167">
    <property type="protein sequence ID" value="EGJ71899.1"/>
    <property type="molecule type" value="Genomic_DNA"/>
</dbReference>
<dbReference type="HOGENOM" id="CLU_2749266_0_0_10"/>
<proteinExistence type="predicted"/>
<protein>
    <submittedName>
        <fullName evidence="2">Uncharacterized protein</fullName>
    </submittedName>
</protein>
<evidence type="ECO:0000256" key="1">
    <source>
        <dbReference type="SAM" id="Phobius"/>
    </source>
</evidence>
<keyword evidence="1" id="KW-0812">Transmembrane</keyword>
<organism evidence="2 3">
    <name type="scientific">Bacteroides coprosuis DSM 18011</name>
    <dbReference type="NCBI Taxonomy" id="679937"/>
    <lineage>
        <taxon>Bacteria</taxon>
        <taxon>Pseudomonadati</taxon>
        <taxon>Bacteroidota</taxon>
        <taxon>Bacteroidia</taxon>
        <taxon>Bacteroidales</taxon>
        <taxon>Bacteroidaceae</taxon>
        <taxon>Bacteroides</taxon>
    </lineage>
</organism>
<keyword evidence="3" id="KW-1185">Reference proteome</keyword>
<accession>F3ZR26</accession>
<evidence type="ECO:0000313" key="3">
    <source>
        <dbReference type="Proteomes" id="UP000018439"/>
    </source>
</evidence>
<feature type="transmembrane region" description="Helical" evidence="1">
    <location>
        <begin position="37"/>
        <end position="57"/>
    </location>
</feature>
<feature type="transmembrane region" description="Helical" evidence="1">
    <location>
        <begin position="5"/>
        <end position="25"/>
    </location>
</feature>
<name>F3ZR26_9BACE</name>
<sequence length="70" mass="8197">MTSKLFNISTSHFYIHILSISIYIWDGKGITCLLYPQQGFFLFAAANLKSIFFYTVYKMCQSVYKEYPFG</sequence>
<dbReference type="Proteomes" id="UP000018439">
    <property type="component" value="Chromosome"/>
</dbReference>
<dbReference type="AlphaFoldDB" id="F3ZR26"/>
<keyword evidence="1" id="KW-1133">Transmembrane helix</keyword>
<evidence type="ECO:0000313" key="2">
    <source>
        <dbReference type="EMBL" id="EGJ71899.1"/>
    </source>
</evidence>